<feature type="transmembrane region" description="Helical" evidence="8">
    <location>
        <begin position="6"/>
        <end position="29"/>
    </location>
</feature>
<evidence type="ECO:0000256" key="2">
    <source>
        <dbReference type="ARBA" id="ARBA00010145"/>
    </source>
</evidence>
<dbReference type="GO" id="GO:0055085">
    <property type="term" value="P:transmembrane transport"/>
    <property type="evidence" value="ECO:0007669"/>
    <property type="project" value="InterPro"/>
</dbReference>
<gene>
    <name evidence="9" type="ORF">GCM10009007_02150</name>
</gene>
<dbReference type="AlphaFoldDB" id="A0A8J3CJJ5"/>
<comment type="similarity">
    <text evidence="2">Belongs to the auxin efflux carrier (TC 2.A.69) family.</text>
</comment>
<evidence type="ECO:0000256" key="6">
    <source>
        <dbReference type="ARBA" id="ARBA00022989"/>
    </source>
</evidence>
<dbReference type="Proteomes" id="UP000614287">
    <property type="component" value="Unassembled WGS sequence"/>
</dbReference>
<dbReference type="Gene3D" id="1.20.1530.20">
    <property type="match status" value="1"/>
</dbReference>
<feature type="transmembrane region" description="Helical" evidence="8">
    <location>
        <begin position="279"/>
        <end position="302"/>
    </location>
</feature>
<organism evidence="9 10">
    <name type="scientific">Formosimonas limnophila</name>
    <dbReference type="NCBI Taxonomy" id="1384487"/>
    <lineage>
        <taxon>Bacteria</taxon>
        <taxon>Pseudomonadati</taxon>
        <taxon>Pseudomonadota</taxon>
        <taxon>Betaproteobacteria</taxon>
        <taxon>Burkholderiales</taxon>
        <taxon>Burkholderiaceae</taxon>
        <taxon>Formosimonas</taxon>
    </lineage>
</organism>
<keyword evidence="5 8" id="KW-0812">Transmembrane</keyword>
<dbReference type="PANTHER" id="PTHR36838">
    <property type="entry name" value="AUXIN EFFLUX CARRIER FAMILY PROTEIN"/>
    <property type="match status" value="1"/>
</dbReference>
<dbReference type="InterPro" id="IPR004776">
    <property type="entry name" value="Mem_transp_PIN-like"/>
</dbReference>
<feature type="transmembrane region" description="Helical" evidence="8">
    <location>
        <begin position="187"/>
        <end position="206"/>
    </location>
</feature>
<feature type="transmembrane region" description="Helical" evidence="8">
    <location>
        <begin position="132"/>
        <end position="151"/>
    </location>
</feature>
<protein>
    <submittedName>
        <fullName evidence="9">Transporter</fullName>
    </submittedName>
</protein>
<reference evidence="9" key="1">
    <citation type="journal article" date="2014" name="Int. J. Syst. Evol. Microbiol.">
        <title>Complete genome sequence of Corynebacterium casei LMG S-19264T (=DSM 44701T), isolated from a smear-ripened cheese.</title>
        <authorList>
            <consortium name="US DOE Joint Genome Institute (JGI-PGF)"/>
            <person name="Walter F."/>
            <person name="Albersmeier A."/>
            <person name="Kalinowski J."/>
            <person name="Ruckert C."/>
        </authorList>
    </citation>
    <scope>NUCLEOTIDE SEQUENCE</scope>
    <source>
        <strain evidence="9">KCTC 32501</strain>
    </source>
</reference>
<sequence>MTSFWGLFTQIAAIIFPVLGVIVCGYVYGRLRPNEAPQQMGAINPLVMEFFTPMMIFGAMSQKSFDIYANGALMLAGLWVILGSVACGYVAAKIFNIQVRTLVPTMIYNNCGNMGLPLALLAFGAAGFAQAAILFVMCNLLYFSLGVWLLSGRRLSWRLFNTPIIWSIVLGLTMALLRLPVPEPVQQLLNFFTQAAITLMMFALGVRLLDIDWRQMKIGLLGGVLCPAGSLLFAYIAQQFGWFDLTQQQMAQIYLFASLPPAVSCFMMADYYQQEPSKVAAIVLIGNVLSLVFVPFGLALALV</sequence>
<evidence type="ECO:0000313" key="10">
    <source>
        <dbReference type="Proteomes" id="UP000614287"/>
    </source>
</evidence>
<evidence type="ECO:0000256" key="1">
    <source>
        <dbReference type="ARBA" id="ARBA00004651"/>
    </source>
</evidence>
<evidence type="ECO:0000256" key="4">
    <source>
        <dbReference type="ARBA" id="ARBA00022475"/>
    </source>
</evidence>
<feature type="transmembrane region" description="Helical" evidence="8">
    <location>
        <begin position="218"/>
        <end position="238"/>
    </location>
</feature>
<reference evidence="9" key="2">
    <citation type="submission" date="2020-09" db="EMBL/GenBank/DDBJ databases">
        <authorList>
            <person name="Sun Q."/>
            <person name="Kim S."/>
        </authorList>
    </citation>
    <scope>NUCLEOTIDE SEQUENCE</scope>
    <source>
        <strain evidence="9">KCTC 32501</strain>
    </source>
</reference>
<name>A0A8J3CJJ5_9BURK</name>
<dbReference type="InterPro" id="IPR038770">
    <property type="entry name" value="Na+/solute_symporter_sf"/>
</dbReference>
<dbReference type="PANTHER" id="PTHR36838:SF1">
    <property type="entry name" value="SLR1864 PROTEIN"/>
    <property type="match status" value="1"/>
</dbReference>
<dbReference type="GO" id="GO:0005886">
    <property type="term" value="C:plasma membrane"/>
    <property type="evidence" value="ECO:0007669"/>
    <property type="project" value="UniProtKB-SubCell"/>
</dbReference>
<evidence type="ECO:0000256" key="7">
    <source>
        <dbReference type="ARBA" id="ARBA00023136"/>
    </source>
</evidence>
<evidence type="ECO:0000313" key="9">
    <source>
        <dbReference type="EMBL" id="GHA65227.1"/>
    </source>
</evidence>
<keyword evidence="3" id="KW-0813">Transport</keyword>
<accession>A0A8J3CJJ5</accession>
<feature type="transmembrane region" description="Helical" evidence="8">
    <location>
        <begin position="41"/>
        <end position="60"/>
    </location>
</feature>
<feature type="transmembrane region" description="Helical" evidence="8">
    <location>
        <begin position="107"/>
        <end position="126"/>
    </location>
</feature>
<keyword evidence="6 8" id="KW-1133">Transmembrane helix</keyword>
<dbReference type="Pfam" id="PF03547">
    <property type="entry name" value="Mem_trans"/>
    <property type="match status" value="2"/>
</dbReference>
<evidence type="ECO:0000256" key="5">
    <source>
        <dbReference type="ARBA" id="ARBA00022692"/>
    </source>
</evidence>
<keyword evidence="4" id="KW-1003">Cell membrane</keyword>
<dbReference type="EMBL" id="BMZG01000001">
    <property type="protein sequence ID" value="GHA65227.1"/>
    <property type="molecule type" value="Genomic_DNA"/>
</dbReference>
<feature type="transmembrane region" description="Helical" evidence="8">
    <location>
        <begin position="72"/>
        <end position="95"/>
    </location>
</feature>
<dbReference type="RefSeq" id="WP_189490466.1">
    <property type="nucleotide sequence ID" value="NZ_BMZG01000001.1"/>
</dbReference>
<evidence type="ECO:0000256" key="3">
    <source>
        <dbReference type="ARBA" id="ARBA00022448"/>
    </source>
</evidence>
<keyword evidence="10" id="KW-1185">Reference proteome</keyword>
<feature type="transmembrane region" description="Helical" evidence="8">
    <location>
        <begin position="163"/>
        <end position="181"/>
    </location>
</feature>
<comment type="caution">
    <text evidence="9">The sequence shown here is derived from an EMBL/GenBank/DDBJ whole genome shotgun (WGS) entry which is preliminary data.</text>
</comment>
<evidence type="ECO:0000256" key="8">
    <source>
        <dbReference type="SAM" id="Phobius"/>
    </source>
</evidence>
<keyword evidence="7 8" id="KW-0472">Membrane</keyword>
<comment type="subcellular location">
    <subcellularLocation>
        <location evidence="1">Cell membrane</location>
        <topology evidence="1">Multi-pass membrane protein</topology>
    </subcellularLocation>
</comment>
<feature type="transmembrane region" description="Helical" evidence="8">
    <location>
        <begin position="250"/>
        <end position="272"/>
    </location>
</feature>
<proteinExistence type="inferred from homology"/>